<protein>
    <submittedName>
        <fullName evidence="1">Uncharacterized protein</fullName>
    </submittedName>
</protein>
<accession>A0ABQ4WTG4</accession>
<proteinExistence type="predicted"/>
<reference evidence="1" key="1">
    <citation type="journal article" date="2022" name="Int. J. Mol. Sci.">
        <title>Draft Genome of Tanacetum Coccineum: Genomic Comparison of Closely Related Tanacetum-Family Plants.</title>
        <authorList>
            <person name="Yamashiro T."/>
            <person name="Shiraishi A."/>
            <person name="Nakayama K."/>
            <person name="Satake H."/>
        </authorList>
    </citation>
    <scope>NUCLEOTIDE SEQUENCE</scope>
</reference>
<evidence type="ECO:0000313" key="2">
    <source>
        <dbReference type="Proteomes" id="UP001151760"/>
    </source>
</evidence>
<keyword evidence="2" id="KW-1185">Reference proteome</keyword>
<reference evidence="1" key="2">
    <citation type="submission" date="2022-01" db="EMBL/GenBank/DDBJ databases">
        <authorList>
            <person name="Yamashiro T."/>
            <person name="Shiraishi A."/>
            <person name="Satake H."/>
            <person name="Nakayama K."/>
        </authorList>
    </citation>
    <scope>NUCLEOTIDE SEQUENCE</scope>
</reference>
<name>A0ABQ4WTG4_9ASTR</name>
<gene>
    <name evidence="1" type="ORF">Tco_0629547</name>
</gene>
<dbReference type="Proteomes" id="UP001151760">
    <property type="component" value="Unassembled WGS sequence"/>
</dbReference>
<dbReference type="EMBL" id="BQNB010008919">
    <property type="protein sequence ID" value="GJS56185.1"/>
    <property type="molecule type" value="Genomic_DNA"/>
</dbReference>
<evidence type="ECO:0000313" key="1">
    <source>
        <dbReference type="EMBL" id="GJS56185.1"/>
    </source>
</evidence>
<organism evidence="1 2">
    <name type="scientific">Tanacetum coccineum</name>
    <dbReference type="NCBI Taxonomy" id="301880"/>
    <lineage>
        <taxon>Eukaryota</taxon>
        <taxon>Viridiplantae</taxon>
        <taxon>Streptophyta</taxon>
        <taxon>Embryophyta</taxon>
        <taxon>Tracheophyta</taxon>
        <taxon>Spermatophyta</taxon>
        <taxon>Magnoliopsida</taxon>
        <taxon>eudicotyledons</taxon>
        <taxon>Gunneridae</taxon>
        <taxon>Pentapetalae</taxon>
        <taxon>asterids</taxon>
        <taxon>campanulids</taxon>
        <taxon>Asterales</taxon>
        <taxon>Asteraceae</taxon>
        <taxon>Asteroideae</taxon>
        <taxon>Anthemideae</taxon>
        <taxon>Anthemidinae</taxon>
        <taxon>Tanacetum</taxon>
    </lineage>
</organism>
<sequence>MTLAAPQDQLLQQFNYCKLDPSCTLAIFKGLQYQWRHHVSKVMVLREHLSFLKTLAESITMYLLKVELNTLILPEGVKETPKCKPMGFGNDYYKRNNFTTGALVQWVELSCLSQLTRVRVPSLAFASDRYPPPQKPMGTLERFCEIRDWGSSLGSSHSRWCSSGSGELPELFLVGWTIAGAKRHP</sequence>
<comment type="caution">
    <text evidence="1">The sequence shown here is derived from an EMBL/GenBank/DDBJ whole genome shotgun (WGS) entry which is preliminary data.</text>
</comment>